<evidence type="ECO:0000259" key="16">
    <source>
        <dbReference type="Pfam" id="PF18402"/>
    </source>
</evidence>
<evidence type="ECO:0000259" key="18">
    <source>
        <dbReference type="Pfam" id="PF18404"/>
    </source>
</evidence>
<keyword evidence="5" id="KW-0328">Glycosyltransferase</keyword>
<dbReference type="Pfam" id="PF18402">
    <property type="entry name" value="Thioredoxin_14"/>
    <property type="match status" value="1"/>
</dbReference>
<dbReference type="GO" id="GO:0051082">
    <property type="term" value="F:unfolded protein binding"/>
    <property type="evidence" value="ECO:0007669"/>
    <property type="project" value="TreeGrafter"/>
</dbReference>
<feature type="signal peptide" evidence="13">
    <location>
        <begin position="1"/>
        <end position="21"/>
    </location>
</feature>
<evidence type="ECO:0000256" key="9">
    <source>
        <dbReference type="ARBA" id="ARBA00023180"/>
    </source>
</evidence>
<comment type="similarity">
    <text evidence="4">Belongs to the glycosyltransferase 8 family.</text>
</comment>
<protein>
    <recommendedName>
        <fullName evidence="21">UDP-glucose:glycoprotein glucosyltransferase</fullName>
    </recommendedName>
</protein>
<feature type="region of interest" description="Disordered" evidence="12">
    <location>
        <begin position="1532"/>
        <end position="1559"/>
    </location>
</feature>
<comment type="catalytic activity">
    <reaction evidence="11">
        <text>N(4)-(alpha-D-Man-(1-&gt;2)-alpha-D-Man-(1-&gt;2)-alpha-D-Man-(1-&gt;3)-[alpha-D-Man-(1-&gt;2)-alpha-D-Man-(1-&gt;3)-[alpha-D-Man-(1-&gt;2)-alpha-D-Man-(1-&gt;6)]-alpha-D-Man-(1-&gt;6)]-beta-D-Man-(1-&gt;4)-beta-D-GlcNAc-(1-&gt;4)-beta-D-GlcNAc)-L-asparaginyl-[protein] (N-glucan mannose isomer 9A1,2,3B1,2,3) + UDP-alpha-D-glucose = N(4)-(alpha-D-Glc-(1-&gt;3)-alpha-D-Man-(1-&gt;2)-alpha-D-Man-(1-&gt;2)-alpha-D-Man-(1-&gt;3)-[alpha-D-Man-(1-&gt;2)-alpha-D-Man-(1-&gt;3)-[alpha-D-Man-(1-&gt;2)-alpha-D-Man-(1-&gt;6)]-alpha-D-Man-(1-&gt;6)]-beta-D-Man-(1-&gt;4)-beta-D-GlcNAc-(1-&gt;4)-beta-D-GlcNAc)-L-asparaginyl-[protein] + UDP + H(+)</text>
        <dbReference type="Rhea" id="RHEA:61304"/>
        <dbReference type="Rhea" id="RHEA-COMP:14356"/>
        <dbReference type="Rhea" id="RHEA-COMP:14357"/>
        <dbReference type="ChEBI" id="CHEBI:15378"/>
        <dbReference type="ChEBI" id="CHEBI:58223"/>
        <dbReference type="ChEBI" id="CHEBI:58885"/>
        <dbReference type="ChEBI" id="CHEBI:59080"/>
        <dbReference type="ChEBI" id="CHEBI:139493"/>
    </reaction>
</comment>
<keyword evidence="6" id="KW-0808">Transferase</keyword>
<evidence type="ECO:0000256" key="6">
    <source>
        <dbReference type="ARBA" id="ARBA00022679"/>
    </source>
</evidence>
<evidence type="ECO:0000256" key="2">
    <source>
        <dbReference type="ARBA" id="ARBA00004319"/>
    </source>
</evidence>
<evidence type="ECO:0000259" key="14">
    <source>
        <dbReference type="Pfam" id="PF18400"/>
    </source>
</evidence>
<evidence type="ECO:0000256" key="7">
    <source>
        <dbReference type="ARBA" id="ARBA00022729"/>
    </source>
</evidence>
<dbReference type="InterPro" id="IPR040692">
    <property type="entry name" value="UGGT_TRXL_3"/>
</dbReference>
<evidence type="ECO:0000256" key="5">
    <source>
        <dbReference type="ARBA" id="ARBA00022676"/>
    </source>
</evidence>
<dbReference type="Pfam" id="PF18400">
    <property type="entry name" value="Thioredoxin_12"/>
    <property type="match status" value="1"/>
</dbReference>
<dbReference type="FunFam" id="3.90.550.10:FF:000004">
    <property type="entry name" value="UDP-glucose glycoprotein glucosyltransferase 1"/>
    <property type="match status" value="1"/>
</dbReference>
<dbReference type="GO" id="GO:0036503">
    <property type="term" value="P:ERAD pathway"/>
    <property type="evidence" value="ECO:0007669"/>
    <property type="project" value="TreeGrafter"/>
</dbReference>
<dbReference type="InterPro" id="IPR040693">
    <property type="entry name" value="UGGT_TRXL_1"/>
</dbReference>
<dbReference type="Pfam" id="PF06427">
    <property type="entry name" value="UDP-g_GGTase"/>
    <property type="match status" value="1"/>
</dbReference>
<reference evidence="19" key="1">
    <citation type="submission" date="2022-12" db="EMBL/GenBank/DDBJ databases">
        <title>Chromosome-level genome assembly of the bean flower thrips Megalurothrips usitatus.</title>
        <authorList>
            <person name="Ma L."/>
            <person name="Liu Q."/>
            <person name="Li H."/>
            <person name="Cai W."/>
        </authorList>
    </citation>
    <scope>NUCLEOTIDE SEQUENCE</scope>
    <source>
        <strain evidence="19">Cailab_2022a</strain>
    </source>
</reference>
<feature type="domain" description="UGGT thioredoxin-like" evidence="16">
    <location>
        <begin position="442"/>
        <end position="691"/>
    </location>
</feature>
<dbReference type="InterPro" id="IPR040497">
    <property type="entry name" value="Glyco_transf_24"/>
</dbReference>
<comment type="caution">
    <text evidence="19">The sequence shown here is derived from an EMBL/GenBank/DDBJ whole genome shotgun (WGS) entry which is preliminary data.</text>
</comment>
<dbReference type="Gene3D" id="3.90.550.10">
    <property type="entry name" value="Spore Coat Polysaccharide Biosynthesis Protein SpsA, Chain A"/>
    <property type="match status" value="1"/>
</dbReference>
<feature type="domain" description="UGGT thioredoxin-like" evidence="14">
    <location>
        <begin position="41"/>
        <end position="225"/>
    </location>
</feature>
<dbReference type="GO" id="GO:0005788">
    <property type="term" value="C:endoplasmic reticulum lumen"/>
    <property type="evidence" value="ECO:0007669"/>
    <property type="project" value="UniProtKB-SubCell"/>
</dbReference>
<evidence type="ECO:0000256" key="11">
    <source>
        <dbReference type="ARBA" id="ARBA00048456"/>
    </source>
</evidence>
<dbReference type="PANTHER" id="PTHR11226:SF0">
    <property type="entry name" value="UDP-GLUCOSE:GLYCOPROTEIN GLUCOSYLTRANSFERASE"/>
    <property type="match status" value="1"/>
</dbReference>
<keyword evidence="20" id="KW-1185">Reference proteome</keyword>
<comment type="cofactor">
    <cofactor evidence="1">
        <name>Ca(2+)</name>
        <dbReference type="ChEBI" id="CHEBI:29108"/>
    </cofactor>
</comment>
<keyword evidence="9" id="KW-0325">Glycoprotein</keyword>
<dbReference type="Pfam" id="PF18401">
    <property type="entry name" value="Thioredoxin_13"/>
    <property type="match status" value="1"/>
</dbReference>
<dbReference type="InterPro" id="IPR040694">
    <property type="entry name" value="UGGT_TRXL_2"/>
</dbReference>
<dbReference type="GO" id="GO:0003980">
    <property type="term" value="F:UDP-glucose:glycoprotein glucosyltransferase activity"/>
    <property type="evidence" value="ECO:0007669"/>
    <property type="project" value="InterPro"/>
</dbReference>
<keyword evidence="7 13" id="KW-0732">Signal</keyword>
<feature type="compositionally biased region" description="Basic and acidic residues" evidence="12">
    <location>
        <begin position="244"/>
        <end position="256"/>
    </location>
</feature>
<feature type="chain" id="PRO_5043642050" description="UDP-glucose:glycoprotein glucosyltransferase" evidence="13">
    <location>
        <begin position="22"/>
        <end position="1559"/>
    </location>
</feature>
<dbReference type="InterPro" id="IPR029044">
    <property type="entry name" value="Nucleotide-diphossugar_trans"/>
</dbReference>
<evidence type="ECO:0000259" key="15">
    <source>
        <dbReference type="Pfam" id="PF18401"/>
    </source>
</evidence>
<evidence type="ECO:0000256" key="13">
    <source>
        <dbReference type="SAM" id="SignalP"/>
    </source>
</evidence>
<feature type="region of interest" description="Disordered" evidence="12">
    <location>
        <begin position="244"/>
        <end position="267"/>
    </location>
</feature>
<proteinExistence type="inferred from homology"/>
<dbReference type="CDD" id="cd06432">
    <property type="entry name" value="GT8_HUGT1_C_like"/>
    <property type="match status" value="1"/>
</dbReference>
<dbReference type="InterPro" id="IPR009448">
    <property type="entry name" value="UDP-g_GGtrans"/>
</dbReference>
<comment type="subcellular location">
    <subcellularLocation>
        <location evidence="2">Endoplasmic reticulum lumen</location>
    </subcellularLocation>
</comment>
<dbReference type="Proteomes" id="UP001075354">
    <property type="component" value="Chromosome 4"/>
</dbReference>
<feature type="domain" description="Glucosyltransferase 24 catalytic" evidence="18">
    <location>
        <begin position="1257"/>
        <end position="1524"/>
    </location>
</feature>
<gene>
    <name evidence="19" type="ORF">ONE63_007162</name>
</gene>
<name>A0AAV7XY46_9NEOP</name>
<evidence type="ECO:0000256" key="1">
    <source>
        <dbReference type="ARBA" id="ARBA00001913"/>
    </source>
</evidence>
<dbReference type="InterPro" id="IPR040525">
    <property type="entry name" value="UGGT_TRXL_4"/>
</dbReference>
<dbReference type="EMBL" id="JAPTSV010000004">
    <property type="protein sequence ID" value="KAJ1528778.1"/>
    <property type="molecule type" value="Genomic_DNA"/>
</dbReference>
<dbReference type="PANTHER" id="PTHR11226">
    <property type="entry name" value="UDP-GLUCOSE GLYCOPROTEIN:GLUCOSYLTRANSFERASE"/>
    <property type="match status" value="1"/>
</dbReference>
<evidence type="ECO:0000256" key="10">
    <source>
        <dbReference type="ARBA" id="ARBA00045874"/>
    </source>
</evidence>
<dbReference type="SUPFAM" id="SSF53448">
    <property type="entry name" value="Nucleotide-diphospho-sugar transferases"/>
    <property type="match status" value="1"/>
</dbReference>
<dbReference type="GO" id="GO:0018279">
    <property type="term" value="P:protein N-linked glycosylation via asparagine"/>
    <property type="evidence" value="ECO:0007669"/>
    <property type="project" value="TreeGrafter"/>
</dbReference>
<feature type="domain" description="UDP-glucose:glycoprotein glucosyltransferase thioredoxin-like" evidence="17">
    <location>
        <begin position="725"/>
        <end position="954"/>
    </location>
</feature>
<evidence type="ECO:0000313" key="20">
    <source>
        <dbReference type="Proteomes" id="UP001075354"/>
    </source>
</evidence>
<feature type="compositionally biased region" description="Basic and acidic residues" evidence="12">
    <location>
        <begin position="1549"/>
        <end position="1559"/>
    </location>
</feature>
<comment type="function">
    <text evidence="10">Recognizes glycoproteins with minor folding defects. Reglucosylates single N-glycans near the misfolded part of the protein, thus providing quality control for protein folding in the endoplasmic reticulum. Reglucosylated proteins are recognized by calreticulin for recycling to the endoplasmic reticulum and refolding or degradation.</text>
</comment>
<evidence type="ECO:0008006" key="21">
    <source>
        <dbReference type="Google" id="ProtNLM"/>
    </source>
</evidence>
<accession>A0AAV7XY46</accession>
<evidence type="ECO:0000259" key="17">
    <source>
        <dbReference type="Pfam" id="PF18403"/>
    </source>
</evidence>
<evidence type="ECO:0000313" key="19">
    <source>
        <dbReference type="EMBL" id="KAJ1528778.1"/>
    </source>
</evidence>
<evidence type="ECO:0000256" key="3">
    <source>
        <dbReference type="ARBA" id="ARBA00004922"/>
    </source>
</evidence>
<evidence type="ECO:0000256" key="4">
    <source>
        <dbReference type="ARBA" id="ARBA00006351"/>
    </source>
</evidence>
<keyword evidence="8" id="KW-0256">Endoplasmic reticulum</keyword>
<comment type="pathway">
    <text evidence="3">Protein modification; protein glycosylation.</text>
</comment>
<dbReference type="Pfam" id="PF18403">
    <property type="entry name" value="Thioredoxin_15"/>
    <property type="match status" value="1"/>
</dbReference>
<evidence type="ECO:0000256" key="12">
    <source>
        <dbReference type="SAM" id="MobiDB-lite"/>
    </source>
</evidence>
<sequence>MAMNFWAVIAVAVILPSALQTASPAKKPKSVTTLINSKWEATPFSLEILEYLADENKDSMWSFIDEVSALSTPLVDQGTDQEIYDKSLDIVSHFMSSTQIQLLKLALSLHIYAPKIEMYSQMAIEHGVVEKGCPCAALLGGKLICHPSELETKIAQSLASAEKPSSETFRVDHHYPGSENRSLTVILYGEVGTSEFAHLHKVLKNQALEGKIGYVLRHYVKERPNRRLRLSGYGVELQMKSTEYKAQDDTEVKGGAEGEGSQDEKEDEEIEGFNFSKLKILYPDKIDNLDKFRQALIESSNEMAPLKAWQFQELSLQAAERIMSSAKEEALHVLTHIAQNFPLQARTLVRTVVNPELKKEMKQNQDLFSTSLNLSPQDTAIFVNGMFFDLDVVDVISLLEIIRQEQRLMQGLHTIGVSDKRMNALMALDLSSGLGGNTEYGIDIRDSAVFWANDIENDKVYKRWPVSLRDLLRPTFPGMLRSIRRNLFNLVIIADPSKLDSYPILKLAESFIHHQSPLHIGIVLVTSSDLKATGLTDASVALLNGYNYAVENGSPSDGLSFLTDVYAAIKTENRDVRVEDVHKKLKTKYKGVDLEDVFGADSDYNTGRKLAREFVERSGLRKLPQALMNGIPLSEKMLTADEFEEAVLSEIMSQTPIFQKAVYKGELRDSDNVIDFIMDRPNIMPRLNERILNTDNNRRVDLMRTVTSVEESVSPQVFSLLGASDQSALMVSTMRYFAPRKQSKNYFLTNWVVTDLSCGCKKGRNLLQSALKQMKNSGVVRVGLIINPSDSTGNNFVNRIALAALKALTADEATTFMLKLLDSEDLLQRLENGKGKLSDLGLSGIDVAAIHAAVESKPIKNTIERHITYSERTLGLKGGDAAIVSNGRVLGPLEDSETFTTDDFSLLERHSFSSHIEKIKGALQPSPTASFFDDDDVDDTTVLTSDVAMRIVSLLVSHPQTRSRFEIPTFTTDHSVINIPASKPNEPAIRIDVIVDPVSRGAQRIGPILTTFQTALNCHIRVFLNSVEKNSDMPLKSFYRFVLEPELQFNSDGQLSLGPVARFTNLPEAPLLTQNLQVPENWLVESVTSPYDLDNIRLEDIVGNVHSEYELEYLLLEGHCFEAMTGNPPRGLQITLGTEKTPVKVDTIVMANLGYFQLKANPGAWVLRLRQGRSADLFDIVSHDGSDTPPNSTDIKVVISSFRSNVLKLRVQKKPDKMNLDLLSEDDDANNPGIWNSITSTFGSNQKQGEEEPEEKLNIFSVASGHLYERFLRIMMLSVLKQTKTPVKFWFLKNYLSPTVKDFLPHMAKEYGFEYELVQYKWPRWLHQQTEKQRIIWGYKILFLDVLFPLDVKKIIFVDADQVVRADLKELHDLDLGGAPYGYTPFCESRKEMDGFRFWKQGYWRSHLQGRRYHISALYVVDLKRFRRIAAGDRLRGQYQALSQDPNSLSNLDQDLPNNMIHQVAIKSLPQEWLWCETWCDDDSKKQAKTIDLCNNPLTKEAKLTAAMRILPEWKGYDEQIKRLQQKVQSEALEAHSEFSHMHSSKTPSADHTEKHTEL</sequence>
<organism evidence="19 20">
    <name type="scientific">Megalurothrips usitatus</name>
    <name type="common">bean blossom thrips</name>
    <dbReference type="NCBI Taxonomy" id="439358"/>
    <lineage>
        <taxon>Eukaryota</taxon>
        <taxon>Metazoa</taxon>
        <taxon>Ecdysozoa</taxon>
        <taxon>Arthropoda</taxon>
        <taxon>Hexapoda</taxon>
        <taxon>Insecta</taxon>
        <taxon>Pterygota</taxon>
        <taxon>Neoptera</taxon>
        <taxon>Paraneoptera</taxon>
        <taxon>Thysanoptera</taxon>
        <taxon>Terebrantia</taxon>
        <taxon>Thripoidea</taxon>
        <taxon>Thripidae</taxon>
        <taxon>Megalurothrips</taxon>
    </lineage>
</organism>
<feature type="domain" description="UGGT thioredoxin-like" evidence="15">
    <location>
        <begin position="300"/>
        <end position="428"/>
    </location>
</feature>
<dbReference type="Pfam" id="PF18404">
    <property type="entry name" value="Glyco_transf_24"/>
    <property type="match status" value="1"/>
</dbReference>
<evidence type="ECO:0000256" key="8">
    <source>
        <dbReference type="ARBA" id="ARBA00022824"/>
    </source>
</evidence>